<dbReference type="Proteomes" id="UP000576209">
    <property type="component" value="Unassembled WGS sequence"/>
</dbReference>
<dbReference type="PANTHER" id="PTHR33445">
    <property type="entry name" value="ATP SYNTHASE SUBUNIT B', CHLOROPLASTIC"/>
    <property type="match status" value="1"/>
</dbReference>
<evidence type="ECO:0000256" key="3">
    <source>
        <dbReference type="ARBA" id="ARBA00022475"/>
    </source>
</evidence>
<evidence type="ECO:0000256" key="16">
    <source>
        <dbReference type="RuleBase" id="RU003848"/>
    </source>
</evidence>
<evidence type="ECO:0000313" key="18">
    <source>
        <dbReference type="EMBL" id="MBB4077673.1"/>
    </source>
</evidence>
<dbReference type="HAMAP" id="MF_01398">
    <property type="entry name" value="ATP_synth_b_bprime"/>
    <property type="match status" value="1"/>
</dbReference>
<dbReference type="EMBL" id="JACIFF010000001">
    <property type="protein sequence ID" value="MBB4077673.1"/>
    <property type="molecule type" value="Genomic_DNA"/>
</dbReference>
<evidence type="ECO:0000256" key="7">
    <source>
        <dbReference type="ARBA" id="ARBA00022989"/>
    </source>
</evidence>
<dbReference type="PANTHER" id="PTHR33445:SF1">
    <property type="entry name" value="ATP SYNTHASE SUBUNIT B"/>
    <property type="match status" value="1"/>
</dbReference>
<reference evidence="18 19" key="1">
    <citation type="submission" date="2020-08" db="EMBL/GenBank/DDBJ databases">
        <title>Genomic Encyclopedia of Type Strains, Phase IV (KMG-IV): sequencing the most valuable type-strain genomes for metagenomic binning, comparative biology and taxonomic classification.</title>
        <authorList>
            <person name="Goeker M."/>
        </authorList>
    </citation>
    <scope>NUCLEOTIDE SEQUENCE [LARGE SCALE GENOMIC DNA]</scope>
    <source>
        <strain evidence="18 19">DSM 105137</strain>
    </source>
</reference>
<evidence type="ECO:0000256" key="17">
    <source>
        <dbReference type="SAM" id="Coils"/>
    </source>
</evidence>
<evidence type="ECO:0000256" key="9">
    <source>
        <dbReference type="ARBA" id="ARBA00023136"/>
    </source>
</evidence>
<sequence>MSTLFLADFSVIKPDFGLIFWTVVIFLILYAILGKLAWKPIQKALRRRDEEIQTSIDEAKRARAEMEAQAADNQRLLVEAREERTRIITEAERQSKEMVAAAKNEAREAAQKVAADAKRDIENMRKAAMVDLKREVGTMAVEIAEKILQKDLRSDANQEAFVRELVSDLN</sequence>
<keyword evidence="3 15" id="KW-1003">Cell membrane</keyword>
<dbReference type="NCBIfam" id="TIGR01144">
    <property type="entry name" value="ATP_synt_b"/>
    <property type="match status" value="1"/>
</dbReference>
<comment type="subunit">
    <text evidence="13">F-type ATPases have 2 components, F(1) - the catalytic core - and F(0) - the membrane proton channel. F(1) has five subunits: alpha(3), beta(3), gamma(1), delta(1), epsilon(1). F(0) has four main subunits: a(1), b(2) and c(10-14). The alpha and beta chains form an alternating ring which encloses part of the gamma chain. F(1) is attached to F(0) by a central stalk formed by the gamma and epsilon chains, while a peripheral stalk is formed by the delta and b chains.</text>
</comment>
<comment type="caution">
    <text evidence="18">The sequence shown here is derived from an EMBL/GenBank/DDBJ whole genome shotgun (WGS) entry which is preliminary data.</text>
</comment>
<keyword evidence="8 15" id="KW-0406">Ion transport</keyword>
<comment type="subunit">
    <text evidence="15">F-type ATPases have 2 components, F(1) - the catalytic core - and F(0) - the membrane proton channel. F(1) has five subunits: alpha(3), beta(3), gamma(1), delta(1), epsilon(1). F(0) has three main subunits: a(1), b(2) and c(10-14). The alpha and beta chains form an alternating ring which encloses part of the gamma chain. F(1) is attached to F(0) by a central stalk formed by the gamma and epsilon chains, while a peripheral stalk is formed by the delta and b chains.</text>
</comment>
<dbReference type="GO" id="GO:0005886">
    <property type="term" value="C:plasma membrane"/>
    <property type="evidence" value="ECO:0007669"/>
    <property type="project" value="UniProtKB-SubCell"/>
</dbReference>
<feature type="coiled-coil region" evidence="17">
    <location>
        <begin position="49"/>
        <end position="127"/>
    </location>
</feature>
<evidence type="ECO:0000256" key="10">
    <source>
        <dbReference type="ARBA" id="ARBA00023310"/>
    </source>
</evidence>
<keyword evidence="5 15" id="KW-0812">Transmembrane</keyword>
<evidence type="ECO:0000256" key="4">
    <source>
        <dbReference type="ARBA" id="ARBA00022547"/>
    </source>
</evidence>
<evidence type="ECO:0000256" key="5">
    <source>
        <dbReference type="ARBA" id="ARBA00022692"/>
    </source>
</evidence>
<dbReference type="InterPro" id="IPR050059">
    <property type="entry name" value="ATP_synthase_B_chain"/>
</dbReference>
<evidence type="ECO:0000256" key="13">
    <source>
        <dbReference type="ARBA" id="ARBA00026054"/>
    </source>
</evidence>
<keyword evidence="7 15" id="KW-1133">Transmembrane helix</keyword>
<dbReference type="GO" id="GO:0046933">
    <property type="term" value="F:proton-transporting ATP synthase activity, rotational mechanism"/>
    <property type="evidence" value="ECO:0007669"/>
    <property type="project" value="UniProtKB-UniRule"/>
</dbReference>
<comment type="subcellular location">
    <subcellularLocation>
        <location evidence="15">Cell membrane</location>
        <topology evidence="15">Single-pass membrane protein</topology>
    </subcellularLocation>
    <subcellularLocation>
        <location evidence="14">Endomembrane system</location>
        <topology evidence="14">Single-pass membrane protein</topology>
    </subcellularLocation>
</comment>
<evidence type="ECO:0000256" key="2">
    <source>
        <dbReference type="ARBA" id="ARBA00022448"/>
    </source>
</evidence>
<comment type="function">
    <text evidence="12">Component of the F(0) channel, it forms part of the peripheral stalk, linking F(1) to F(0). The b'-subunit is a diverged and duplicated form of b found in plants and photosynthetic bacteria.</text>
</comment>
<dbReference type="Pfam" id="PF00430">
    <property type="entry name" value="ATP-synt_B"/>
    <property type="match status" value="1"/>
</dbReference>
<dbReference type="AlphaFoldDB" id="A0A840E143"/>
<keyword evidence="10 15" id="KW-0066">ATP synthesis</keyword>
<evidence type="ECO:0000256" key="8">
    <source>
        <dbReference type="ARBA" id="ARBA00023065"/>
    </source>
</evidence>
<evidence type="ECO:0000256" key="1">
    <source>
        <dbReference type="ARBA" id="ARBA00005513"/>
    </source>
</evidence>
<name>A0A840E143_9BACT</name>
<keyword evidence="9 15" id="KW-0472">Membrane</keyword>
<dbReference type="CDD" id="cd06503">
    <property type="entry name" value="ATP-synt_Fo_b"/>
    <property type="match status" value="1"/>
</dbReference>
<dbReference type="InterPro" id="IPR005864">
    <property type="entry name" value="ATP_synth_F0_bsu_bac"/>
</dbReference>
<dbReference type="GO" id="GO:0046961">
    <property type="term" value="F:proton-transporting ATPase activity, rotational mechanism"/>
    <property type="evidence" value="ECO:0007669"/>
    <property type="project" value="TreeGrafter"/>
</dbReference>
<dbReference type="InterPro" id="IPR002146">
    <property type="entry name" value="ATP_synth_b/b'su_bac/chlpt"/>
</dbReference>
<dbReference type="GO" id="GO:0045259">
    <property type="term" value="C:proton-transporting ATP synthase complex"/>
    <property type="evidence" value="ECO:0007669"/>
    <property type="project" value="UniProtKB-KW"/>
</dbReference>
<dbReference type="RefSeq" id="WP_183493917.1">
    <property type="nucleotide sequence ID" value="NZ_JACIFF010000001.1"/>
</dbReference>
<dbReference type="Gene3D" id="1.20.5.620">
    <property type="entry name" value="F1F0 ATP synthase subunit B, membrane domain"/>
    <property type="match status" value="1"/>
</dbReference>
<dbReference type="SUPFAM" id="SSF81573">
    <property type="entry name" value="F1F0 ATP synthase subunit B, membrane domain"/>
    <property type="match status" value="1"/>
</dbReference>
<evidence type="ECO:0000256" key="15">
    <source>
        <dbReference type="HAMAP-Rule" id="MF_01398"/>
    </source>
</evidence>
<keyword evidence="17" id="KW-0175">Coiled coil</keyword>
<keyword evidence="6 15" id="KW-0375">Hydrogen ion transport</keyword>
<gene>
    <name evidence="15" type="primary">atpF</name>
    <name evidence="18" type="ORF">GGR28_000274</name>
</gene>
<dbReference type="GO" id="GO:0012505">
    <property type="term" value="C:endomembrane system"/>
    <property type="evidence" value="ECO:0007669"/>
    <property type="project" value="UniProtKB-SubCell"/>
</dbReference>
<protein>
    <recommendedName>
        <fullName evidence="15">ATP synthase subunit b</fullName>
    </recommendedName>
    <alternativeName>
        <fullName evidence="15">ATP synthase F(0) sector subunit b</fullName>
    </alternativeName>
    <alternativeName>
        <fullName evidence="15">ATPase subunit I</fullName>
    </alternativeName>
    <alternativeName>
        <fullName evidence="15">F-type ATPase subunit b</fullName>
        <shortName evidence="15">F-ATPase subunit b</shortName>
    </alternativeName>
</protein>
<evidence type="ECO:0000256" key="11">
    <source>
        <dbReference type="ARBA" id="ARBA00025198"/>
    </source>
</evidence>
<evidence type="ECO:0000256" key="12">
    <source>
        <dbReference type="ARBA" id="ARBA00025614"/>
    </source>
</evidence>
<comment type="similarity">
    <text evidence="1 15 16">Belongs to the ATPase B chain family.</text>
</comment>
<dbReference type="InterPro" id="IPR028987">
    <property type="entry name" value="ATP_synth_B-like_membr_sf"/>
</dbReference>
<organism evidence="18 19">
    <name type="scientific">Neolewinella aquimaris</name>
    <dbReference type="NCBI Taxonomy" id="1835722"/>
    <lineage>
        <taxon>Bacteria</taxon>
        <taxon>Pseudomonadati</taxon>
        <taxon>Bacteroidota</taxon>
        <taxon>Saprospiria</taxon>
        <taxon>Saprospirales</taxon>
        <taxon>Lewinellaceae</taxon>
        <taxon>Neolewinella</taxon>
    </lineage>
</organism>
<evidence type="ECO:0000256" key="14">
    <source>
        <dbReference type="ARBA" id="ARBA00037847"/>
    </source>
</evidence>
<evidence type="ECO:0000256" key="6">
    <source>
        <dbReference type="ARBA" id="ARBA00022781"/>
    </source>
</evidence>
<keyword evidence="19" id="KW-1185">Reference proteome</keyword>
<evidence type="ECO:0000313" key="19">
    <source>
        <dbReference type="Proteomes" id="UP000576209"/>
    </source>
</evidence>
<proteinExistence type="inferred from homology"/>
<feature type="transmembrane region" description="Helical" evidence="15">
    <location>
        <begin position="18"/>
        <end position="38"/>
    </location>
</feature>
<accession>A0A840E143</accession>
<keyword evidence="4 15" id="KW-0138">CF(0)</keyword>
<keyword evidence="2 15" id="KW-0813">Transport</keyword>
<comment type="function">
    <text evidence="11 15">F(1)F(0) ATP synthase produces ATP from ADP in the presence of a proton or sodium gradient. F-type ATPases consist of two structural domains, F(1) containing the extramembraneous catalytic core and F(0) containing the membrane proton channel, linked together by a central stalk and a peripheral stalk. During catalysis, ATP synthesis in the catalytic domain of F(1) is coupled via a rotary mechanism of the central stalk subunits to proton translocation.</text>
</comment>